<proteinExistence type="predicted"/>
<protein>
    <submittedName>
        <fullName evidence="4">GNAT family N-acetyltransferase</fullName>
        <ecNumber evidence="4">2.3.1.-</ecNumber>
    </submittedName>
</protein>
<organism evidence="4 5">
    <name type="scientific">Nocardiopsis sediminis</name>
    <dbReference type="NCBI Taxonomy" id="1778267"/>
    <lineage>
        <taxon>Bacteria</taxon>
        <taxon>Bacillati</taxon>
        <taxon>Actinomycetota</taxon>
        <taxon>Actinomycetes</taxon>
        <taxon>Streptosporangiales</taxon>
        <taxon>Nocardiopsidaceae</taxon>
        <taxon>Nocardiopsis</taxon>
    </lineage>
</organism>
<evidence type="ECO:0000313" key="4">
    <source>
        <dbReference type="EMBL" id="MFC3998706.1"/>
    </source>
</evidence>
<accession>A0ABV8FRB0</accession>
<dbReference type="RefSeq" id="WP_378536742.1">
    <property type="nucleotide sequence ID" value="NZ_JBHSBH010000014.1"/>
</dbReference>
<evidence type="ECO:0000256" key="2">
    <source>
        <dbReference type="ARBA" id="ARBA00023315"/>
    </source>
</evidence>
<feature type="domain" description="N-acetyltransferase" evidence="3">
    <location>
        <begin position="9"/>
        <end position="183"/>
    </location>
</feature>
<keyword evidence="1 4" id="KW-0808">Transferase</keyword>
<evidence type="ECO:0000256" key="1">
    <source>
        <dbReference type="ARBA" id="ARBA00022679"/>
    </source>
</evidence>
<comment type="caution">
    <text evidence="4">The sequence shown here is derived from an EMBL/GenBank/DDBJ whole genome shotgun (WGS) entry which is preliminary data.</text>
</comment>
<dbReference type="CDD" id="cd04301">
    <property type="entry name" value="NAT_SF"/>
    <property type="match status" value="1"/>
</dbReference>
<dbReference type="PROSITE" id="PS51186">
    <property type="entry name" value="GNAT"/>
    <property type="match status" value="1"/>
</dbReference>
<dbReference type="Proteomes" id="UP001595847">
    <property type="component" value="Unassembled WGS sequence"/>
</dbReference>
<gene>
    <name evidence="4" type="ORF">ACFOVU_22465</name>
</gene>
<dbReference type="SUPFAM" id="SSF55729">
    <property type="entry name" value="Acyl-CoA N-acyltransferases (Nat)"/>
    <property type="match status" value="1"/>
</dbReference>
<evidence type="ECO:0000259" key="3">
    <source>
        <dbReference type="PROSITE" id="PS51186"/>
    </source>
</evidence>
<dbReference type="InterPro" id="IPR000182">
    <property type="entry name" value="GNAT_dom"/>
</dbReference>
<dbReference type="GO" id="GO:0016746">
    <property type="term" value="F:acyltransferase activity"/>
    <property type="evidence" value="ECO:0007669"/>
    <property type="project" value="UniProtKB-KW"/>
</dbReference>
<keyword evidence="2 4" id="KW-0012">Acyltransferase</keyword>
<dbReference type="EC" id="2.3.1.-" evidence="4"/>
<dbReference type="Gene3D" id="3.40.630.30">
    <property type="match status" value="1"/>
</dbReference>
<keyword evidence="5" id="KW-1185">Reference proteome</keyword>
<name>A0ABV8FRB0_9ACTN</name>
<sequence length="203" mass="22093">MQTDAELWEPTAPAFVHALPALLDVYSAAMSPPPDQLAGRRSIMEHHALHTGFRAVVALAPGGAAALGFAYGFHGHSGQWWHDVVTAEVRSRDPAAERRWFADAFEIAELHVHPADQGRGLGRTLLERLTAPRTEATAVLSTHTGPTVARRLYASCGFTEVLPEFRFPGSTDRPFAIMAAPLPLRAGGRRRSAGRSRAWLWTG</sequence>
<dbReference type="InterPro" id="IPR050832">
    <property type="entry name" value="Bact_Acetyltransf"/>
</dbReference>
<dbReference type="PANTHER" id="PTHR43877">
    <property type="entry name" value="AMINOALKYLPHOSPHONATE N-ACETYLTRANSFERASE-RELATED-RELATED"/>
    <property type="match status" value="1"/>
</dbReference>
<dbReference type="EMBL" id="JBHSBH010000014">
    <property type="protein sequence ID" value="MFC3998706.1"/>
    <property type="molecule type" value="Genomic_DNA"/>
</dbReference>
<evidence type="ECO:0000313" key="5">
    <source>
        <dbReference type="Proteomes" id="UP001595847"/>
    </source>
</evidence>
<reference evidence="5" key="1">
    <citation type="journal article" date="2019" name="Int. J. Syst. Evol. Microbiol.">
        <title>The Global Catalogue of Microorganisms (GCM) 10K type strain sequencing project: providing services to taxonomists for standard genome sequencing and annotation.</title>
        <authorList>
            <consortium name="The Broad Institute Genomics Platform"/>
            <consortium name="The Broad Institute Genome Sequencing Center for Infectious Disease"/>
            <person name="Wu L."/>
            <person name="Ma J."/>
        </authorList>
    </citation>
    <scope>NUCLEOTIDE SEQUENCE [LARGE SCALE GENOMIC DNA]</scope>
    <source>
        <strain evidence="5">TBRC 1826</strain>
    </source>
</reference>
<dbReference type="Pfam" id="PF13508">
    <property type="entry name" value="Acetyltransf_7"/>
    <property type="match status" value="1"/>
</dbReference>
<dbReference type="InterPro" id="IPR016181">
    <property type="entry name" value="Acyl_CoA_acyltransferase"/>
</dbReference>